<name>A0A1A6AGJ7_9TREE</name>
<organism evidence="8">
    <name type="scientific">Kwoniella dejecticola CBS 10117</name>
    <dbReference type="NCBI Taxonomy" id="1296121"/>
    <lineage>
        <taxon>Eukaryota</taxon>
        <taxon>Fungi</taxon>
        <taxon>Dikarya</taxon>
        <taxon>Basidiomycota</taxon>
        <taxon>Agaricomycotina</taxon>
        <taxon>Tremellomycetes</taxon>
        <taxon>Tremellales</taxon>
        <taxon>Cryptococcaceae</taxon>
        <taxon>Kwoniella</taxon>
    </lineage>
</organism>
<feature type="binding site" evidence="5">
    <location>
        <position position="323"/>
    </location>
    <ligand>
        <name>Fe cation</name>
        <dbReference type="ChEBI" id="CHEBI:24875"/>
        <note>catalytic</note>
    </ligand>
</feature>
<dbReference type="PANTHER" id="PTHR16557">
    <property type="entry name" value="ALKYLATED DNA REPAIR PROTEIN ALKB-RELATED"/>
    <property type="match status" value="1"/>
</dbReference>
<dbReference type="InterPro" id="IPR027450">
    <property type="entry name" value="AlkB-like"/>
</dbReference>
<dbReference type="KEGG" id="kdj:28964719"/>
<evidence type="ECO:0000256" key="6">
    <source>
        <dbReference type="SAM" id="MobiDB-lite"/>
    </source>
</evidence>
<dbReference type="EMBL" id="CP144530">
    <property type="protein sequence ID" value="WWC58473.1"/>
    <property type="molecule type" value="Genomic_DNA"/>
</dbReference>
<gene>
    <name evidence="8" type="ORF">I303_01020</name>
    <name evidence="9" type="ORF">I303_101016</name>
</gene>
<evidence type="ECO:0000256" key="2">
    <source>
        <dbReference type="ARBA" id="ARBA00022964"/>
    </source>
</evidence>
<dbReference type="GO" id="GO:0051213">
    <property type="term" value="F:dioxygenase activity"/>
    <property type="evidence" value="ECO:0007669"/>
    <property type="project" value="UniProtKB-KW"/>
</dbReference>
<comment type="cofactor">
    <cofactor evidence="5">
        <name>Fe(2+)</name>
        <dbReference type="ChEBI" id="CHEBI:29033"/>
    </cofactor>
    <text evidence="5">Binds 1 Fe(2+) ion per subunit.</text>
</comment>
<evidence type="ECO:0000259" key="7">
    <source>
        <dbReference type="PROSITE" id="PS51471"/>
    </source>
</evidence>
<keyword evidence="10" id="KW-1185">Reference proteome</keyword>
<dbReference type="EMBL" id="KI894027">
    <property type="protein sequence ID" value="OBR89195.1"/>
    <property type="molecule type" value="Genomic_DNA"/>
</dbReference>
<keyword evidence="4 5" id="KW-0408">Iron</keyword>
<keyword evidence="2" id="KW-0223">Dioxygenase</keyword>
<dbReference type="SUPFAM" id="SSF51197">
    <property type="entry name" value="Clavaminate synthase-like"/>
    <property type="match status" value="1"/>
</dbReference>
<evidence type="ECO:0000256" key="5">
    <source>
        <dbReference type="PIRSR" id="PIRSR604574-2"/>
    </source>
</evidence>
<evidence type="ECO:0000313" key="9">
    <source>
        <dbReference type="EMBL" id="WWC58473.1"/>
    </source>
</evidence>
<dbReference type="Proteomes" id="UP000078595">
    <property type="component" value="Chromosome 1"/>
</dbReference>
<feature type="domain" description="Fe2OG dioxygenase" evidence="7">
    <location>
        <begin position="303"/>
        <end position="415"/>
    </location>
</feature>
<reference evidence="9" key="2">
    <citation type="submission" date="2013-07" db="EMBL/GenBank/DDBJ databases">
        <authorList>
            <consortium name="The Broad Institute Genome Sequencing Platform"/>
            <person name="Cuomo C."/>
            <person name="Litvintseva A."/>
            <person name="Chen Y."/>
            <person name="Heitman J."/>
            <person name="Sun S."/>
            <person name="Springer D."/>
            <person name="Dromer F."/>
            <person name="Young S.K."/>
            <person name="Zeng Q."/>
            <person name="Gargeya S."/>
            <person name="Fitzgerald M."/>
            <person name="Abouelleil A."/>
            <person name="Alvarado L."/>
            <person name="Berlin A.M."/>
            <person name="Chapman S.B."/>
            <person name="Dewar J."/>
            <person name="Goldberg J."/>
            <person name="Griggs A."/>
            <person name="Gujja S."/>
            <person name="Hansen M."/>
            <person name="Howarth C."/>
            <person name="Imamovic A."/>
            <person name="Larimer J."/>
            <person name="McCowan C."/>
            <person name="Murphy C."/>
            <person name="Pearson M."/>
            <person name="Priest M."/>
            <person name="Roberts A."/>
            <person name="Saif S."/>
            <person name="Shea T."/>
            <person name="Sykes S."/>
            <person name="Wortman J."/>
            <person name="Nusbaum C."/>
            <person name="Birren B."/>
        </authorList>
    </citation>
    <scope>NUCLEOTIDE SEQUENCE</scope>
    <source>
        <strain evidence="9">CBS 10117</strain>
    </source>
</reference>
<proteinExistence type="predicted"/>
<dbReference type="PROSITE" id="PS51471">
    <property type="entry name" value="FE2OG_OXY"/>
    <property type="match status" value="1"/>
</dbReference>
<dbReference type="OrthoDB" id="6614653at2759"/>
<feature type="binding site" evidence="5">
    <location>
        <position position="321"/>
    </location>
    <ligand>
        <name>Fe cation</name>
        <dbReference type="ChEBI" id="CHEBI:24875"/>
        <note>catalytic</note>
    </ligand>
</feature>
<dbReference type="GO" id="GO:0046872">
    <property type="term" value="F:metal ion binding"/>
    <property type="evidence" value="ECO:0007669"/>
    <property type="project" value="UniProtKB-KW"/>
</dbReference>
<dbReference type="VEuPathDB" id="FungiDB:I303_01020"/>
<evidence type="ECO:0000313" key="10">
    <source>
        <dbReference type="Proteomes" id="UP000078595"/>
    </source>
</evidence>
<dbReference type="Pfam" id="PF13532">
    <property type="entry name" value="2OG-FeII_Oxy_2"/>
    <property type="match status" value="1"/>
</dbReference>
<dbReference type="GO" id="GO:0005634">
    <property type="term" value="C:nucleus"/>
    <property type="evidence" value="ECO:0007669"/>
    <property type="project" value="TreeGrafter"/>
</dbReference>
<dbReference type="GeneID" id="28964719"/>
<dbReference type="PANTHER" id="PTHR16557:SF2">
    <property type="entry name" value="NUCLEIC ACID DIOXYGENASE ALKBH1"/>
    <property type="match status" value="1"/>
</dbReference>
<dbReference type="STRING" id="1296121.A0A1A6AGJ7"/>
<evidence type="ECO:0000256" key="1">
    <source>
        <dbReference type="ARBA" id="ARBA00022723"/>
    </source>
</evidence>
<dbReference type="RefSeq" id="XP_018267037.1">
    <property type="nucleotide sequence ID" value="XM_018404383.1"/>
</dbReference>
<protein>
    <submittedName>
        <fullName evidence="8">Alkylated DNA repair protein AlkB</fullName>
    </submittedName>
</protein>
<sequence>MVSHDAKPTQHTAFRLAEKHFKNRALKDKYPSLRKYQDKLIDLSRPDQQEDDPLWKAGWWSPWNDYDGSNSSWKAWVFGKGKGKERDLGERPILSTSEMTEIQLSDGKAGWIVAPGCILIPNFLPIDKQLDLLHASIAEYTQPPSPLSVSTHYTVPPNLFQLYSEHPDHVVQPKHLTLGSKQVGGPENAPRPRKTVETEPASVIGYDEIIARNKTWAGDAPSDKVKERTVAQLMAEMRWANLGWVYQWSTKSYDFSSDKPIPFPPDLADICKQVVRSVRWSEIFLKEPDSRSCGWESWAEDYEPDTGIVNFYQIGDTLMGHVDRSELDPARPLVSLSLGHSAILLLGSASRHDPPRPIVLRSGDCLIMSAAGRQAYHGVPRILEGTLPAHFEPADEDNMDLKAAKRFIATARVNINARQVFPPGFKRPPIVDSTCSTCI</sequence>
<dbReference type="AlphaFoldDB" id="A0A1A6AGJ7"/>
<evidence type="ECO:0000256" key="3">
    <source>
        <dbReference type="ARBA" id="ARBA00023002"/>
    </source>
</evidence>
<accession>A0A1A6AGJ7</accession>
<dbReference type="InterPro" id="IPR004574">
    <property type="entry name" value="Alkb"/>
</dbReference>
<reference evidence="9" key="3">
    <citation type="submission" date="2024-02" db="EMBL/GenBank/DDBJ databases">
        <title>Comparative genomics of Cryptococcus and Kwoniella reveals pathogenesis evolution and contrasting modes of karyotype evolution via chromosome fusion or intercentromeric recombination.</title>
        <authorList>
            <person name="Coelho M.A."/>
            <person name="David-Palma M."/>
            <person name="Shea T."/>
            <person name="Bowers K."/>
            <person name="McGinley-Smith S."/>
            <person name="Mohammad A.W."/>
            <person name="Gnirke A."/>
            <person name="Yurkov A.M."/>
            <person name="Nowrousian M."/>
            <person name="Sun S."/>
            <person name="Cuomo C.A."/>
            <person name="Heitman J."/>
        </authorList>
    </citation>
    <scope>NUCLEOTIDE SEQUENCE</scope>
    <source>
        <strain evidence="9">CBS 10117</strain>
    </source>
</reference>
<keyword evidence="1 5" id="KW-0479">Metal-binding</keyword>
<dbReference type="GO" id="GO:0005737">
    <property type="term" value="C:cytoplasm"/>
    <property type="evidence" value="ECO:0007669"/>
    <property type="project" value="TreeGrafter"/>
</dbReference>
<feature type="binding site" evidence="5">
    <location>
        <position position="377"/>
    </location>
    <ligand>
        <name>Fe cation</name>
        <dbReference type="ChEBI" id="CHEBI:24875"/>
        <note>catalytic</note>
    </ligand>
</feature>
<evidence type="ECO:0000313" key="8">
    <source>
        <dbReference type="EMBL" id="OBR89195.1"/>
    </source>
</evidence>
<keyword evidence="3" id="KW-0560">Oxidoreductase</keyword>
<dbReference type="Gene3D" id="2.60.120.590">
    <property type="entry name" value="Alpha-ketoglutarate-dependent dioxygenase AlkB-like"/>
    <property type="match status" value="1"/>
</dbReference>
<feature type="region of interest" description="Disordered" evidence="6">
    <location>
        <begin position="178"/>
        <end position="198"/>
    </location>
</feature>
<dbReference type="InterPro" id="IPR005123">
    <property type="entry name" value="Oxoglu/Fe-dep_dioxygenase_dom"/>
</dbReference>
<reference evidence="8" key="1">
    <citation type="submission" date="2013-07" db="EMBL/GenBank/DDBJ databases">
        <title>The Genome Sequence of Cryptococcus dejecticola CBS10117.</title>
        <authorList>
            <consortium name="The Broad Institute Genome Sequencing Platform"/>
            <person name="Cuomo C."/>
            <person name="Litvintseva A."/>
            <person name="Chen Y."/>
            <person name="Heitman J."/>
            <person name="Sun S."/>
            <person name="Springer D."/>
            <person name="Dromer F."/>
            <person name="Young S.K."/>
            <person name="Zeng Q."/>
            <person name="Gargeya S."/>
            <person name="Fitzgerald M."/>
            <person name="Abouelleil A."/>
            <person name="Alvarado L."/>
            <person name="Berlin A.M."/>
            <person name="Chapman S.B."/>
            <person name="Dewar J."/>
            <person name="Goldberg J."/>
            <person name="Griggs A."/>
            <person name="Gujja S."/>
            <person name="Hansen M."/>
            <person name="Howarth C."/>
            <person name="Imamovic A."/>
            <person name="Larimer J."/>
            <person name="McCowan C."/>
            <person name="Murphy C."/>
            <person name="Pearson M."/>
            <person name="Priest M."/>
            <person name="Roberts A."/>
            <person name="Saif S."/>
            <person name="Shea T."/>
            <person name="Sykes S."/>
            <person name="Wortman J."/>
            <person name="Nusbaum C."/>
            <person name="Birren B."/>
        </authorList>
    </citation>
    <scope>NUCLEOTIDE SEQUENCE [LARGE SCALE GENOMIC DNA]</scope>
    <source>
        <strain evidence="8">CBS 10117</strain>
    </source>
</reference>
<evidence type="ECO:0000256" key="4">
    <source>
        <dbReference type="ARBA" id="ARBA00023004"/>
    </source>
</evidence>
<dbReference type="InterPro" id="IPR037151">
    <property type="entry name" value="AlkB-like_sf"/>
</dbReference>